<dbReference type="GO" id="GO:0008168">
    <property type="term" value="F:methyltransferase activity"/>
    <property type="evidence" value="ECO:0007669"/>
    <property type="project" value="UniProtKB-KW"/>
</dbReference>
<dbReference type="Pfam" id="PF08242">
    <property type="entry name" value="Methyltransf_12"/>
    <property type="match status" value="1"/>
</dbReference>
<keyword evidence="3" id="KW-1185">Reference proteome</keyword>
<dbReference type="InterPro" id="IPR029063">
    <property type="entry name" value="SAM-dependent_MTases_sf"/>
</dbReference>
<protein>
    <submittedName>
        <fullName evidence="2">Methyltransferase</fullName>
    </submittedName>
</protein>
<sequence length="307" mass="32782">MIDSLRQVQVVGALARLAGHGGWARVLAGQPLETELDRADARLLVAAGVLRERDGGRLEPVDLHPWYDDPQTLACGIVAELRRALMHATDCDDLIPADPDEIVAMGIASRSVASILADAVLPMLPVTRDRLDDGTARFLDVGVGTGAIAQVLCEEFPGIEAVGLDVSVDALAIAKERLAGSRVGERIELRQQSVTELHEECAYDLAWMPQIFLCRTDLEQGLDRVHTALKPGCWLVMPVATGASDCTELERAAVEHEALVRGGGPMSVELAGDLLRQAGFTEVRDMLGVAQSLVMARKSPVSAVSAA</sequence>
<dbReference type="AlphaFoldDB" id="A0A6L7F3G7"/>
<comment type="caution">
    <text evidence="2">The sequence shown here is derived from an EMBL/GenBank/DDBJ whole genome shotgun (WGS) entry which is preliminary data.</text>
</comment>
<feature type="domain" description="Methyltransferase type 12" evidence="1">
    <location>
        <begin position="139"/>
        <end position="235"/>
    </location>
</feature>
<evidence type="ECO:0000313" key="3">
    <source>
        <dbReference type="Proteomes" id="UP000473325"/>
    </source>
</evidence>
<dbReference type="Gene3D" id="3.40.50.150">
    <property type="entry name" value="Vaccinia Virus protein VP39"/>
    <property type="match status" value="1"/>
</dbReference>
<dbReference type="Proteomes" id="UP000473325">
    <property type="component" value="Unassembled WGS sequence"/>
</dbReference>
<dbReference type="SUPFAM" id="SSF53335">
    <property type="entry name" value="S-adenosyl-L-methionine-dependent methyltransferases"/>
    <property type="match status" value="1"/>
</dbReference>
<organism evidence="2 3">
    <name type="scientific">Nocardioides flavescens</name>
    <dbReference type="NCBI Taxonomy" id="2691959"/>
    <lineage>
        <taxon>Bacteria</taxon>
        <taxon>Bacillati</taxon>
        <taxon>Actinomycetota</taxon>
        <taxon>Actinomycetes</taxon>
        <taxon>Propionibacteriales</taxon>
        <taxon>Nocardioidaceae</taxon>
        <taxon>Nocardioides</taxon>
    </lineage>
</organism>
<dbReference type="InterPro" id="IPR013217">
    <property type="entry name" value="Methyltransf_12"/>
</dbReference>
<gene>
    <name evidence="2" type="ORF">GRQ65_19670</name>
</gene>
<proteinExistence type="predicted"/>
<keyword evidence="2" id="KW-0489">Methyltransferase</keyword>
<dbReference type="EMBL" id="WUEK01000015">
    <property type="protein sequence ID" value="MXG91765.1"/>
    <property type="molecule type" value="Genomic_DNA"/>
</dbReference>
<evidence type="ECO:0000313" key="2">
    <source>
        <dbReference type="EMBL" id="MXG91765.1"/>
    </source>
</evidence>
<keyword evidence="2" id="KW-0808">Transferase</keyword>
<dbReference type="CDD" id="cd02440">
    <property type="entry name" value="AdoMet_MTases"/>
    <property type="match status" value="1"/>
</dbReference>
<dbReference type="RefSeq" id="WP_160879703.1">
    <property type="nucleotide sequence ID" value="NZ_WUEK01000015.1"/>
</dbReference>
<dbReference type="GO" id="GO:0032259">
    <property type="term" value="P:methylation"/>
    <property type="evidence" value="ECO:0007669"/>
    <property type="project" value="UniProtKB-KW"/>
</dbReference>
<name>A0A6L7F3G7_9ACTN</name>
<accession>A0A6L7F3G7</accession>
<evidence type="ECO:0000259" key="1">
    <source>
        <dbReference type="Pfam" id="PF08242"/>
    </source>
</evidence>
<reference evidence="2 3" key="1">
    <citation type="submission" date="2019-12" db="EMBL/GenBank/DDBJ databases">
        <authorList>
            <person name="Kun Z."/>
        </authorList>
    </citation>
    <scope>NUCLEOTIDE SEQUENCE [LARGE SCALE GENOMIC DNA]</scope>
    <source>
        <strain evidence="2 3">YIM 123512</strain>
    </source>
</reference>